<evidence type="ECO:0000313" key="2">
    <source>
        <dbReference type="EMBL" id="KAK9903176.1"/>
    </source>
</evidence>
<comment type="caution">
    <text evidence="2">The sequence shown here is derived from an EMBL/GenBank/DDBJ whole genome shotgun (WGS) entry which is preliminary data.</text>
</comment>
<keyword evidence="3" id="KW-1185">Reference proteome</keyword>
<dbReference type="EMBL" id="JBEDUW010000232">
    <property type="protein sequence ID" value="KAK9903176.1"/>
    <property type="molecule type" value="Genomic_DNA"/>
</dbReference>
<dbReference type="Proteomes" id="UP001457282">
    <property type="component" value="Unassembled WGS sequence"/>
</dbReference>
<sequence length="178" mass="20189">MVLVVASTYWSHVTLWSSLYAAHAKLLAHMIRLRAHYPDHPTNSIRLDTAREFTSKFLDDYFFPSLGGDKNVYVQQERRELSWPVPTLSHNDPPTAHRSNIPAANIPARMEVPEKDFRLKDVTNATQEDGQGTADAITKNGGDVAKAMAPLRKRRRPQGSRDTRPRKRACEGTRPSHY</sequence>
<protein>
    <submittedName>
        <fullName evidence="2">Uncharacterized protein</fullName>
    </submittedName>
</protein>
<dbReference type="AlphaFoldDB" id="A0AAW1VN04"/>
<reference evidence="2 3" key="1">
    <citation type="journal article" date="2023" name="G3 (Bethesda)">
        <title>A chromosome-length genome assembly and annotation of blackberry (Rubus argutus, cv. 'Hillquist').</title>
        <authorList>
            <person name="Bruna T."/>
            <person name="Aryal R."/>
            <person name="Dudchenko O."/>
            <person name="Sargent D.J."/>
            <person name="Mead D."/>
            <person name="Buti M."/>
            <person name="Cavallini A."/>
            <person name="Hytonen T."/>
            <person name="Andres J."/>
            <person name="Pham M."/>
            <person name="Weisz D."/>
            <person name="Mascagni F."/>
            <person name="Usai G."/>
            <person name="Natali L."/>
            <person name="Bassil N."/>
            <person name="Fernandez G.E."/>
            <person name="Lomsadze A."/>
            <person name="Armour M."/>
            <person name="Olukolu B."/>
            <person name="Poorten T."/>
            <person name="Britton C."/>
            <person name="Davik J."/>
            <person name="Ashrafi H."/>
            <person name="Aiden E.L."/>
            <person name="Borodovsky M."/>
            <person name="Worthington M."/>
        </authorList>
    </citation>
    <scope>NUCLEOTIDE SEQUENCE [LARGE SCALE GENOMIC DNA]</scope>
    <source>
        <strain evidence="2">PI 553951</strain>
    </source>
</reference>
<proteinExistence type="predicted"/>
<evidence type="ECO:0000313" key="3">
    <source>
        <dbReference type="Proteomes" id="UP001457282"/>
    </source>
</evidence>
<evidence type="ECO:0000256" key="1">
    <source>
        <dbReference type="SAM" id="MobiDB-lite"/>
    </source>
</evidence>
<organism evidence="2 3">
    <name type="scientific">Rubus argutus</name>
    <name type="common">Southern blackberry</name>
    <dbReference type="NCBI Taxonomy" id="59490"/>
    <lineage>
        <taxon>Eukaryota</taxon>
        <taxon>Viridiplantae</taxon>
        <taxon>Streptophyta</taxon>
        <taxon>Embryophyta</taxon>
        <taxon>Tracheophyta</taxon>
        <taxon>Spermatophyta</taxon>
        <taxon>Magnoliopsida</taxon>
        <taxon>eudicotyledons</taxon>
        <taxon>Gunneridae</taxon>
        <taxon>Pentapetalae</taxon>
        <taxon>rosids</taxon>
        <taxon>fabids</taxon>
        <taxon>Rosales</taxon>
        <taxon>Rosaceae</taxon>
        <taxon>Rosoideae</taxon>
        <taxon>Rosoideae incertae sedis</taxon>
        <taxon>Rubus</taxon>
    </lineage>
</organism>
<feature type="compositionally biased region" description="Basic and acidic residues" evidence="1">
    <location>
        <begin position="159"/>
        <end position="171"/>
    </location>
</feature>
<accession>A0AAW1VN04</accession>
<gene>
    <name evidence="2" type="ORF">M0R45_001187</name>
</gene>
<feature type="region of interest" description="Disordered" evidence="1">
    <location>
        <begin position="124"/>
        <end position="178"/>
    </location>
</feature>
<name>A0AAW1VN04_RUBAR</name>